<evidence type="ECO:0000313" key="8">
    <source>
        <dbReference type="Proteomes" id="UP000197535"/>
    </source>
</evidence>
<sequence>MPAIAKSGFTLIELMITVAIAAILAAVALPSYRDYVTRGRISQATSNLSSMRVKLEQFYQDNRTYEGGCAPGAFAAPPPNDDFTYTCEGLSAAAFTLKASGVPGGVMAAFTYTLDQSNARKTTSLPAGWGTTPAECWITKKGGTC</sequence>
<keyword evidence="5 6" id="KW-0472">Membrane</keyword>
<comment type="caution">
    <text evidence="7">The sequence shown here is derived from an EMBL/GenBank/DDBJ whole genome shotgun (WGS) entry which is preliminary data.</text>
</comment>
<dbReference type="PRINTS" id="PR00813">
    <property type="entry name" value="BCTERIALGSPG"/>
</dbReference>
<proteinExistence type="predicted"/>
<evidence type="ECO:0000256" key="5">
    <source>
        <dbReference type="ARBA" id="ARBA00023136"/>
    </source>
</evidence>
<protein>
    <recommendedName>
        <fullName evidence="9">Fimbrial assembly protein</fullName>
    </recommendedName>
</protein>
<evidence type="ECO:0000256" key="4">
    <source>
        <dbReference type="ARBA" id="ARBA00022989"/>
    </source>
</evidence>
<dbReference type="Pfam" id="PF07963">
    <property type="entry name" value="N_methyl"/>
    <property type="match status" value="1"/>
</dbReference>
<accession>A0A254T7Q4</accession>
<evidence type="ECO:0000313" key="7">
    <source>
        <dbReference type="EMBL" id="OWW18680.1"/>
    </source>
</evidence>
<dbReference type="GO" id="GO:0015628">
    <property type="term" value="P:protein secretion by the type II secretion system"/>
    <property type="evidence" value="ECO:0007669"/>
    <property type="project" value="InterPro"/>
</dbReference>
<keyword evidence="8" id="KW-1185">Reference proteome</keyword>
<dbReference type="PANTHER" id="PTHR30093:SF44">
    <property type="entry name" value="TYPE II SECRETION SYSTEM CORE PROTEIN G"/>
    <property type="match status" value="1"/>
</dbReference>
<comment type="subcellular location">
    <subcellularLocation>
        <location evidence="1">Membrane</location>
        <topology evidence="1">Single-pass membrane protein</topology>
    </subcellularLocation>
</comment>
<keyword evidence="2" id="KW-0488">Methylation</keyword>
<dbReference type="RefSeq" id="WP_088710084.1">
    <property type="nucleotide sequence ID" value="NZ_LSTO01000002.1"/>
</dbReference>
<name>A0A254T7Q4_9BURK</name>
<organism evidence="7 8">
    <name type="scientific">Noviherbaspirillum denitrificans</name>
    <dbReference type="NCBI Taxonomy" id="1968433"/>
    <lineage>
        <taxon>Bacteria</taxon>
        <taxon>Pseudomonadati</taxon>
        <taxon>Pseudomonadota</taxon>
        <taxon>Betaproteobacteria</taxon>
        <taxon>Burkholderiales</taxon>
        <taxon>Oxalobacteraceae</taxon>
        <taxon>Noviherbaspirillum</taxon>
    </lineage>
</organism>
<dbReference type="GO" id="GO:0043683">
    <property type="term" value="P:type IV pilus assembly"/>
    <property type="evidence" value="ECO:0007669"/>
    <property type="project" value="InterPro"/>
</dbReference>
<dbReference type="SUPFAM" id="SSF54523">
    <property type="entry name" value="Pili subunits"/>
    <property type="match status" value="1"/>
</dbReference>
<evidence type="ECO:0000256" key="1">
    <source>
        <dbReference type="ARBA" id="ARBA00004167"/>
    </source>
</evidence>
<dbReference type="GO" id="GO:0016020">
    <property type="term" value="C:membrane"/>
    <property type="evidence" value="ECO:0007669"/>
    <property type="project" value="UniProtKB-SubCell"/>
</dbReference>
<dbReference type="InterPro" id="IPR031982">
    <property type="entry name" value="PilE-like"/>
</dbReference>
<reference evidence="7 8" key="1">
    <citation type="submission" date="2016-02" db="EMBL/GenBank/DDBJ databases">
        <authorList>
            <person name="Wen L."/>
            <person name="He K."/>
            <person name="Yang H."/>
        </authorList>
    </citation>
    <scope>NUCLEOTIDE SEQUENCE [LARGE SCALE GENOMIC DNA]</scope>
    <source>
        <strain evidence="7 8">TSA40</strain>
    </source>
</reference>
<dbReference type="GO" id="GO:0015627">
    <property type="term" value="C:type II protein secretion system complex"/>
    <property type="evidence" value="ECO:0007669"/>
    <property type="project" value="InterPro"/>
</dbReference>
<dbReference type="Proteomes" id="UP000197535">
    <property type="component" value="Unassembled WGS sequence"/>
</dbReference>
<dbReference type="PANTHER" id="PTHR30093">
    <property type="entry name" value="GENERAL SECRETION PATHWAY PROTEIN G"/>
    <property type="match status" value="1"/>
</dbReference>
<keyword evidence="3 6" id="KW-0812">Transmembrane</keyword>
<feature type="transmembrane region" description="Helical" evidence="6">
    <location>
        <begin position="12"/>
        <end position="32"/>
    </location>
</feature>
<evidence type="ECO:0000256" key="6">
    <source>
        <dbReference type="SAM" id="Phobius"/>
    </source>
</evidence>
<keyword evidence="4 6" id="KW-1133">Transmembrane helix</keyword>
<dbReference type="PROSITE" id="PS00409">
    <property type="entry name" value="PROKAR_NTER_METHYL"/>
    <property type="match status" value="1"/>
</dbReference>
<dbReference type="InterPro" id="IPR045584">
    <property type="entry name" value="Pilin-like"/>
</dbReference>
<dbReference type="Pfam" id="PF16732">
    <property type="entry name" value="ComP_DUS"/>
    <property type="match status" value="1"/>
</dbReference>
<dbReference type="OrthoDB" id="8592370at2"/>
<dbReference type="InterPro" id="IPR000983">
    <property type="entry name" value="Bac_GSPG_pilin"/>
</dbReference>
<evidence type="ECO:0000256" key="2">
    <source>
        <dbReference type="ARBA" id="ARBA00022481"/>
    </source>
</evidence>
<dbReference type="InterPro" id="IPR012902">
    <property type="entry name" value="N_methyl_site"/>
</dbReference>
<dbReference type="AlphaFoldDB" id="A0A254T7Q4"/>
<dbReference type="NCBIfam" id="TIGR02532">
    <property type="entry name" value="IV_pilin_GFxxxE"/>
    <property type="match status" value="1"/>
</dbReference>
<evidence type="ECO:0000256" key="3">
    <source>
        <dbReference type="ARBA" id="ARBA00022692"/>
    </source>
</evidence>
<gene>
    <name evidence="7" type="ORF">AYR66_03645</name>
</gene>
<dbReference type="EMBL" id="LSTO01000002">
    <property type="protein sequence ID" value="OWW18680.1"/>
    <property type="molecule type" value="Genomic_DNA"/>
</dbReference>
<dbReference type="Gene3D" id="3.30.700.10">
    <property type="entry name" value="Glycoprotein, Type 4 Pilin"/>
    <property type="match status" value="1"/>
</dbReference>
<evidence type="ECO:0008006" key="9">
    <source>
        <dbReference type="Google" id="ProtNLM"/>
    </source>
</evidence>